<dbReference type="PANTHER" id="PTHR22731:SF3">
    <property type="entry name" value="RIBONUCLEASES P_MRP PROTEIN SUBUNIT POP1"/>
    <property type="match status" value="1"/>
</dbReference>
<keyword evidence="5" id="KW-1185">Reference proteome</keyword>
<evidence type="ECO:0000259" key="2">
    <source>
        <dbReference type="Pfam" id="PF08170"/>
    </source>
</evidence>
<organism evidence="4 5">
    <name type="scientific">Nannochloropsis salina CCMP1776</name>
    <dbReference type="NCBI Taxonomy" id="1027361"/>
    <lineage>
        <taxon>Eukaryota</taxon>
        <taxon>Sar</taxon>
        <taxon>Stramenopiles</taxon>
        <taxon>Ochrophyta</taxon>
        <taxon>Eustigmatophyceae</taxon>
        <taxon>Eustigmatales</taxon>
        <taxon>Monodopsidaceae</taxon>
        <taxon>Microchloropsis</taxon>
        <taxon>Microchloropsis salina</taxon>
    </lineage>
</organism>
<dbReference type="Pfam" id="PF08170">
    <property type="entry name" value="POPLD"/>
    <property type="match status" value="1"/>
</dbReference>
<comment type="caution">
    <text evidence="4">The sequence shown here is derived from an EMBL/GenBank/DDBJ whole genome shotgun (WGS) entry which is preliminary data.</text>
</comment>
<accession>A0A4D9D1I5</accession>
<evidence type="ECO:0000259" key="3">
    <source>
        <dbReference type="Pfam" id="PF22770"/>
    </source>
</evidence>
<feature type="compositionally biased region" description="Basic and acidic residues" evidence="1">
    <location>
        <begin position="24"/>
        <end position="55"/>
    </location>
</feature>
<dbReference type="Proteomes" id="UP000355283">
    <property type="component" value="Unassembled WGS sequence"/>
</dbReference>
<dbReference type="InterPro" id="IPR055079">
    <property type="entry name" value="POP1_C"/>
</dbReference>
<feature type="compositionally biased region" description="Basic and acidic residues" evidence="1">
    <location>
        <begin position="74"/>
        <end position="91"/>
    </location>
</feature>
<feature type="region of interest" description="Disordered" evidence="1">
    <location>
        <begin position="193"/>
        <end position="247"/>
    </location>
</feature>
<dbReference type="GO" id="GO:0000172">
    <property type="term" value="C:ribonuclease MRP complex"/>
    <property type="evidence" value="ECO:0007669"/>
    <property type="project" value="InterPro"/>
</dbReference>
<protein>
    <submittedName>
        <fullName evidence="4">Uncharacterized protein</fullName>
    </submittedName>
</protein>
<reference evidence="4 5" key="1">
    <citation type="submission" date="2019-01" db="EMBL/GenBank/DDBJ databases">
        <title>Nuclear Genome Assembly of the Microalgal Biofuel strain Nannochloropsis salina CCMP1776.</title>
        <authorList>
            <person name="Hovde B."/>
        </authorList>
    </citation>
    <scope>NUCLEOTIDE SEQUENCE [LARGE SCALE GENOMIC DNA]</scope>
    <source>
        <strain evidence="4 5">CCMP1776</strain>
    </source>
</reference>
<evidence type="ECO:0000256" key="1">
    <source>
        <dbReference type="SAM" id="MobiDB-lite"/>
    </source>
</evidence>
<dbReference type="GO" id="GO:0001682">
    <property type="term" value="P:tRNA 5'-leader removal"/>
    <property type="evidence" value="ECO:0007669"/>
    <property type="project" value="InterPro"/>
</dbReference>
<dbReference type="Pfam" id="PF22770">
    <property type="entry name" value="POP1_C"/>
    <property type="match status" value="1"/>
</dbReference>
<dbReference type="PANTHER" id="PTHR22731">
    <property type="entry name" value="RIBONUCLEASES P/MRP PROTEIN SUBUNIT POP1"/>
    <property type="match status" value="1"/>
</dbReference>
<name>A0A4D9D1I5_9STRA</name>
<feature type="region of interest" description="Disordered" evidence="1">
    <location>
        <begin position="1"/>
        <end position="91"/>
    </location>
</feature>
<feature type="domain" description="POP1 C-terminal" evidence="3">
    <location>
        <begin position="391"/>
        <end position="473"/>
    </location>
</feature>
<dbReference type="InterPro" id="IPR012590">
    <property type="entry name" value="POPLD_dom"/>
</dbReference>
<evidence type="ECO:0000313" key="4">
    <source>
        <dbReference type="EMBL" id="TFJ85280.1"/>
    </source>
</evidence>
<dbReference type="EMBL" id="SDOX01000016">
    <property type="protein sequence ID" value="TFJ85280.1"/>
    <property type="molecule type" value="Genomic_DNA"/>
</dbReference>
<dbReference type="InterPro" id="IPR039182">
    <property type="entry name" value="Pop1"/>
</dbReference>
<feature type="compositionally biased region" description="Gly residues" evidence="1">
    <location>
        <begin position="220"/>
        <end position="230"/>
    </location>
</feature>
<feature type="compositionally biased region" description="Basic and acidic residues" evidence="1">
    <location>
        <begin position="231"/>
        <end position="247"/>
    </location>
</feature>
<evidence type="ECO:0000313" key="5">
    <source>
        <dbReference type="Proteomes" id="UP000355283"/>
    </source>
</evidence>
<dbReference type="AlphaFoldDB" id="A0A4D9D1I5"/>
<proteinExistence type="predicted"/>
<sequence length="479" mass="52638">METGAGSEEPPGLPGRLAFPSLWRGEDRKAARERARQRPDHVVNAERERSRRAERTWQGVLGQGGEEEGGGGVGRREERALREGKETDVERQGAGTMIPLLLIARGGGASPGYFLDGHGVKGFDVVLPRGWGKVFWHAMMRRSPQRLVDGFSPRPLGVREMEEAALELLLPAFPRDYPETQAGRQWWRERRREAEEMTRKQPPQKGGNREGKPVGLVWEGRGGGKAVAGGGEKDGKDGKEEEGREGEGREIIVIHKVRDLEEAVAVPEAQSGYVGRIFPRLNFRNKYRAFRFFPVEGPEGRIAPDKEKFFPPAQFFRMYARAVLRCPWGGRPKASAEIYLPSSEDYAVMRKEGGRRGSGERGGDHVCPVARSTFAPPSLPFLPPSSSPPSSPSSRTFDRLLVGNVTSGGFCLGEGYGVGLAHLKIEGLRLLQHRAGKGLEGERGGREGVHGSAMSALVWVRNPRSTTVFPARMGLQAAL</sequence>
<gene>
    <name evidence="4" type="ORF">NSK_003703</name>
</gene>
<dbReference type="GO" id="GO:0005655">
    <property type="term" value="C:nucleolar ribonuclease P complex"/>
    <property type="evidence" value="ECO:0007669"/>
    <property type="project" value="InterPro"/>
</dbReference>
<feature type="domain" description="POPLD" evidence="2">
    <location>
        <begin position="122"/>
        <end position="205"/>
    </location>
</feature>
<dbReference type="OrthoDB" id="442863at2759"/>